<evidence type="ECO:0000313" key="2">
    <source>
        <dbReference type="Proteomes" id="UP001597480"/>
    </source>
</evidence>
<evidence type="ECO:0000313" key="1">
    <source>
        <dbReference type="EMBL" id="MFD2601024.1"/>
    </source>
</evidence>
<accession>A0ABW5NQB9</accession>
<reference evidence="2" key="1">
    <citation type="journal article" date="2019" name="Int. J. Syst. Evol. Microbiol.">
        <title>The Global Catalogue of Microorganisms (GCM) 10K type strain sequencing project: providing services to taxonomists for standard genome sequencing and annotation.</title>
        <authorList>
            <consortium name="The Broad Institute Genomics Platform"/>
            <consortium name="The Broad Institute Genome Sequencing Center for Infectious Disease"/>
            <person name="Wu L."/>
            <person name="Ma J."/>
        </authorList>
    </citation>
    <scope>NUCLEOTIDE SEQUENCE [LARGE SCALE GENOMIC DNA]</scope>
    <source>
        <strain evidence="2">KCTC 42107</strain>
    </source>
</reference>
<protein>
    <recommendedName>
        <fullName evidence="3">Addiction module component</fullName>
    </recommendedName>
</protein>
<gene>
    <name evidence="1" type="ORF">ACFSR3_03070</name>
</gene>
<sequence>MNLTEEKNRIKNAIDKVENPEILDRINAILSGNEEVLLTDEQLSIVMESKAEYLKKPESAKTFEEFDAEIKKKYGI</sequence>
<dbReference type="RefSeq" id="WP_379819670.1">
    <property type="nucleotide sequence ID" value="NZ_JBHUMD010000005.1"/>
</dbReference>
<organism evidence="1 2">
    <name type="scientific">Flavobacterium suzhouense</name>
    <dbReference type="NCBI Taxonomy" id="1529638"/>
    <lineage>
        <taxon>Bacteria</taxon>
        <taxon>Pseudomonadati</taxon>
        <taxon>Bacteroidota</taxon>
        <taxon>Flavobacteriia</taxon>
        <taxon>Flavobacteriales</taxon>
        <taxon>Flavobacteriaceae</taxon>
        <taxon>Flavobacterium</taxon>
    </lineage>
</organism>
<evidence type="ECO:0008006" key="3">
    <source>
        <dbReference type="Google" id="ProtNLM"/>
    </source>
</evidence>
<name>A0ABW5NQB9_9FLAO</name>
<dbReference type="Proteomes" id="UP001597480">
    <property type="component" value="Unassembled WGS sequence"/>
</dbReference>
<comment type="caution">
    <text evidence="1">The sequence shown here is derived from an EMBL/GenBank/DDBJ whole genome shotgun (WGS) entry which is preliminary data.</text>
</comment>
<dbReference type="EMBL" id="JBHUMD010000005">
    <property type="protein sequence ID" value="MFD2601024.1"/>
    <property type="molecule type" value="Genomic_DNA"/>
</dbReference>
<keyword evidence="2" id="KW-1185">Reference proteome</keyword>
<proteinExistence type="predicted"/>